<name>A0A517MNK9_9BACT</name>
<dbReference type="GO" id="GO:0016020">
    <property type="term" value="C:membrane"/>
    <property type="evidence" value="ECO:0007669"/>
    <property type="project" value="TreeGrafter"/>
</dbReference>
<dbReference type="SUPFAM" id="SSF53474">
    <property type="entry name" value="alpha/beta-Hydrolases"/>
    <property type="match status" value="1"/>
</dbReference>
<dbReference type="InterPro" id="IPR000639">
    <property type="entry name" value="Epox_hydrolase-like"/>
</dbReference>
<proteinExistence type="predicted"/>
<dbReference type="Gene3D" id="3.40.50.1820">
    <property type="entry name" value="alpha/beta hydrolase"/>
    <property type="match status" value="1"/>
</dbReference>
<dbReference type="EMBL" id="CP036262">
    <property type="protein sequence ID" value="QDS96462.1"/>
    <property type="molecule type" value="Genomic_DNA"/>
</dbReference>
<keyword evidence="2" id="KW-0378">Hydrolase</keyword>
<dbReference type="OrthoDB" id="9775557at2"/>
<dbReference type="GO" id="GO:0018786">
    <property type="term" value="F:haloalkane dehalogenase activity"/>
    <property type="evidence" value="ECO:0007669"/>
    <property type="project" value="UniProtKB-EC"/>
</dbReference>
<dbReference type="KEGG" id="rml:FF011L_52730"/>
<dbReference type="PRINTS" id="PR00111">
    <property type="entry name" value="ABHYDROLASE"/>
</dbReference>
<dbReference type="EC" id="3.8.1.5" evidence="2"/>
<reference evidence="2 3" key="1">
    <citation type="submission" date="2019-02" db="EMBL/GenBank/DDBJ databases">
        <title>Deep-cultivation of Planctomycetes and their phenomic and genomic characterization uncovers novel biology.</title>
        <authorList>
            <person name="Wiegand S."/>
            <person name="Jogler M."/>
            <person name="Boedeker C."/>
            <person name="Pinto D."/>
            <person name="Vollmers J."/>
            <person name="Rivas-Marin E."/>
            <person name="Kohn T."/>
            <person name="Peeters S.H."/>
            <person name="Heuer A."/>
            <person name="Rast P."/>
            <person name="Oberbeckmann S."/>
            <person name="Bunk B."/>
            <person name="Jeske O."/>
            <person name="Meyerdierks A."/>
            <person name="Storesund J.E."/>
            <person name="Kallscheuer N."/>
            <person name="Luecker S."/>
            <person name="Lage O.M."/>
            <person name="Pohl T."/>
            <person name="Merkel B.J."/>
            <person name="Hornburger P."/>
            <person name="Mueller R.-W."/>
            <person name="Bruemmer F."/>
            <person name="Labrenz M."/>
            <person name="Spormann A.M."/>
            <person name="Op den Camp H."/>
            <person name="Overmann J."/>
            <person name="Amann R."/>
            <person name="Jetten M.S.M."/>
            <person name="Mascher T."/>
            <person name="Medema M.H."/>
            <person name="Devos D.P."/>
            <person name="Kaster A.-K."/>
            <person name="Ovreas L."/>
            <person name="Rohde M."/>
            <person name="Galperin M.Y."/>
            <person name="Jogler C."/>
        </authorList>
    </citation>
    <scope>NUCLEOTIDE SEQUENCE [LARGE SCALE GENOMIC DNA]</scope>
    <source>
        <strain evidence="2 3">FF011L</strain>
    </source>
</reference>
<evidence type="ECO:0000313" key="3">
    <source>
        <dbReference type="Proteomes" id="UP000320672"/>
    </source>
</evidence>
<organism evidence="2 3">
    <name type="scientific">Roseimaritima multifibrata</name>
    <dbReference type="NCBI Taxonomy" id="1930274"/>
    <lineage>
        <taxon>Bacteria</taxon>
        <taxon>Pseudomonadati</taxon>
        <taxon>Planctomycetota</taxon>
        <taxon>Planctomycetia</taxon>
        <taxon>Pirellulales</taxon>
        <taxon>Pirellulaceae</taxon>
        <taxon>Roseimaritima</taxon>
    </lineage>
</organism>
<dbReference type="InterPro" id="IPR000073">
    <property type="entry name" value="AB_hydrolase_1"/>
</dbReference>
<dbReference type="InterPro" id="IPR029058">
    <property type="entry name" value="AB_hydrolase_fold"/>
</dbReference>
<accession>A0A517MNK9</accession>
<evidence type="ECO:0000313" key="2">
    <source>
        <dbReference type="EMBL" id="QDS96462.1"/>
    </source>
</evidence>
<dbReference type="PANTHER" id="PTHR43798:SF24">
    <property type="entry name" value="CIS-3-ALKYL-4-ALKYLOXETAN-2-ONE DECARBOXYLASE"/>
    <property type="match status" value="1"/>
</dbReference>
<dbReference type="PANTHER" id="PTHR43798">
    <property type="entry name" value="MONOACYLGLYCEROL LIPASE"/>
    <property type="match status" value="1"/>
</dbReference>
<dbReference type="Pfam" id="PF00561">
    <property type="entry name" value="Abhydrolase_1"/>
    <property type="match status" value="1"/>
</dbReference>
<dbReference type="InterPro" id="IPR050266">
    <property type="entry name" value="AB_hydrolase_sf"/>
</dbReference>
<sequence length="300" mass="33635">MDSAASWRSEYPFPSNWIDLDGHRYHYIDVGEGEQTVLAVHGNPTWSFYYRALATQLPQSMSDVGTCRVVASDHMGCGLSDKPQHYPYQLTQHRDNLLRLIEHLDLKNVILVAHDWGGAIGLSAAVEQPERFSGLVLLNTAAFPPPYIPRRISVCRFPLLGTLALRGANAFSRAAITMAVDRRPLSDIAAAGLLAPYDNWHNRVAVNAFVKDIPMNRSHPTYAPLEKLEKDLAKLSHLPARLVWGMKDWCFRPECLDRLQEALPLAQATKLADVGHYVMEESPEDVIEAVRSLQREKSCV</sequence>
<feature type="domain" description="AB hydrolase-1" evidence="1">
    <location>
        <begin position="36"/>
        <end position="283"/>
    </location>
</feature>
<protein>
    <submittedName>
        <fullName evidence="2">Haloalkane dehalogenase</fullName>
        <ecNumber evidence="2">3.8.1.5</ecNumber>
    </submittedName>
</protein>
<keyword evidence="3" id="KW-1185">Reference proteome</keyword>
<dbReference type="RefSeq" id="WP_145354605.1">
    <property type="nucleotide sequence ID" value="NZ_CP036262.1"/>
</dbReference>
<dbReference type="AlphaFoldDB" id="A0A517MNK9"/>
<evidence type="ECO:0000259" key="1">
    <source>
        <dbReference type="Pfam" id="PF00561"/>
    </source>
</evidence>
<gene>
    <name evidence="2" type="primary">dhlA</name>
    <name evidence="2" type="ORF">FF011L_52730</name>
</gene>
<dbReference type="Proteomes" id="UP000320672">
    <property type="component" value="Chromosome"/>
</dbReference>
<dbReference type="PRINTS" id="PR00412">
    <property type="entry name" value="EPOXHYDRLASE"/>
</dbReference>